<evidence type="ECO:0000313" key="1">
    <source>
        <dbReference type="EMBL" id="ASY16236.1"/>
    </source>
</evidence>
<accession>A0A249KHM2</accession>
<name>A0A249KHM2_9ACTN</name>
<evidence type="ECO:0000313" key="2">
    <source>
        <dbReference type="Proteomes" id="UP000217215"/>
    </source>
</evidence>
<dbReference type="Pfam" id="PF21853">
    <property type="entry name" value="DUF6912"/>
    <property type="match status" value="1"/>
</dbReference>
<protein>
    <submittedName>
        <fullName evidence="1">Uncharacterized protein</fullName>
    </submittedName>
</protein>
<keyword evidence="2" id="KW-1185">Reference proteome</keyword>
<dbReference type="KEGG" id="psuf:A1sIA56_04925"/>
<dbReference type="InterPro" id="IPR054206">
    <property type="entry name" value="DUF6912"/>
</dbReference>
<dbReference type="AlphaFoldDB" id="A0A249KHM2"/>
<sequence>MRGYLAMTAQEVAEFAQSREFDVSDLYAPTSQFIVDNQDLDDEEIEFTLSMVAAEDALEMKSATSGKACVLAFEVPPELIKESHDMSISLLTPLLWEHLECLFEVSDDGEELTWFATQEIANNLDSWLK</sequence>
<dbReference type="OrthoDB" id="5196120at2"/>
<reference evidence="1 2" key="1">
    <citation type="submission" date="2016-07" db="EMBL/GenBank/DDBJ databases">
        <title>High microdiversification within the ubiquitous acI lineage of Actinobacteria.</title>
        <authorList>
            <person name="Neuenschwander S.M."/>
            <person name="Salcher M."/>
            <person name="Ghai R."/>
            <person name="Pernthaler J."/>
        </authorList>
    </citation>
    <scope>NUCLEOTIDE SEQUENCE [LARGE SCALE GENOMIC DNA]</scope>
    <source>
        <strain evidence="1">MMS-IA-56</strain>
    </source>
</reference>
<dbReference type="RefSeq" id="WP_095673819.1">
    <property type="nucleotide sequence ID" value="NZ_CP016773.1"/>
</dbReference>
<dbReference type="Proteomes" id="UP000217215">
    <property type="component" value="Chromosome"/>
</dbReference>
<proteinExistence type="predicted"/>
<dbReference type="EMBL" id="CP016773">
    <property type="protein sequence ID" value="ASY16236.1"/>
    <property type="molecule type" value="Genomic_DNA"/>
</dbReference>
<gene>
    <name evidence="1" type="ORF">A1sIA56_04925</name>
</gene>
<organism evidence="1 2">
    <name type="scientific">Candidatus Planktophila sulfonica</name>
    <dbReference type="NCBI Taxonomy" id="1884904"/>
    <lineage>
        <taxon>Bacteria</taxon>
        <taxon>Bacillati</taxon>
        <taxon>Actinomycetota</taxon>
        <taxon>Actinomycetes</taxon>
        <taxon>Candidatus Nanopelagicales</taxon>
        <taxon>Candidatus Nanopelagicaceae</taxon>
        <taxon>Candidatus Planktophila</taxon>
    </lineage>
</organism>